<feature type="transmembrane region" description="Helical" evidence="5">
    <location>
        <begin position="534"/>
        <end position="554"/>
    </location>
</feature>
<dbReference type="PANTHER" id="PTHR15458">
    <property type="entry name" value="PHOSPHATIDYLETHANOLAMINE N-METHYLTRANSFERASE"/>
    <property type="match status" value="1"/>
</dbReference>
<keyword evidence="5" id="KW-0812">Transmembrane</keyword>
<name>A0A1Z5K5N6_FISSO</name>
<evidence type="ECO:0000313" key="7">
    <source>
        <dbReference type="Proteomes" id="UP000198406"/>
    </source>
</evidence>
<dbReference type="OrthoDB" id="8300106at2759"/>
<dbReference type="GO" id="GO:0008757">
    <property type="term" value="F:S-adenosylmethionine-dependent methyltransferase activity"/>
    <property type="evidence" value="ECO:0007669"/>
    <property type="project" value="InterPro"/>
</dbReference>
<dbReference type="GO" id="GO:0032259">
    <property type="term" value="P:methylation"/>
    <property type="evidence" value="ECO:0007669"/>
    <property type="project" value="UniProtKB-KW"/>
</dbReference>
<dbReference type="Proteomes" id="UP000198406">
    <property type="component" value="Unassembled WGS sequence"/>
</dbReference>
<dbReference type="AlphaFoldDB" id="A0A1Z5K5N6"/>
<sequence length="585" mass="67640">MIKKTDSWTLPSIFGFEKRTYQYIASEFHPFHQHEGNVLAHLFTTSLGIWGAIQLARVLGFAFLPVAYGILVAATTPLMTAFLHSLFLYGAFFTSVPLVFGMTSEWQVCLSAIAVGYGLQDVAHWAFQEKTYMQSYMGEKKPWMLIVHSIWLLPLVLDSMTMRYWFLPKIVSRNRNIVTQVASREAVENLRKWIHENVPETPETTHVWPHKQEATSQATAALEHDPAILEGFRRVFAAKHFDVRPVQSMNEIYVTAVGAKKEINSDAVFYTPHTDGPYWFLPCASLYRVLVGVTPNRMVRTRFNLQHESRDKVVDMYDVLGFDYSRELHWIDHVPGAVNDERRSLLKLHFIVYPKGWHWYGDLCATLQTNYNTWARNNFLRTLRPEGWYEFGLAWWIWLTTWTNAIFEEHVGWSNLVYLLASYAMGATPFLILTSFRHYVVYITTFAFREPDVGHGYLMRDAKLYKTVSMMHIARRILPLVAMQNDWPAVLLAFAGFGTTLAATARLGMVRTYFGTELGLVKPMWISGFPYGYIPHPMIVGQIFAFYVILGWFWPRLTQEDVALLVTHMGFYTTHMLQEMFTGSY</sequence>
<evidence type="ECO:0000256" key="3">
    <source>
        <dbReference type="ARBA" id="ARBA00022691"/>
    </source>
</evidence>
<dbReference type="GO" id="GO:0006656">
    <property type="term" value="P:phosphatidylcholine biosynthetic process"/>
    <property type="evidence" value="ECO:0007669"/>
    <property type="project" value="InterPro"/>
</dbReference>
<keyword evidence="2" id="KW-0808">Transferase</keyword>
<comment type="caution">
    <text evidence="6">The sequence shown here is derived from an EMBL/GenBank/DDBJ whole genome shotgun (WGS) entry which is preliminary data.</text>
</comment>
<evidence type="ECO:0000256" key="4">
    <source>
        <dbReference type="ARBA" id="ARBA00022824"/>
    </source>
</evidence>
<evidence type="ECO:0000256" key="2">
    <source>
        <dbReference type="ARBA" id="ARBA00022679"/>
    </source>
</evidence>
<feature type="transmembrane region" description="Helical" evidence="5">
    <location>
        <begin position="81"/>
        <end position="100"/>
    </location>
</feature>
<protein>
    <submittedName>
        <fullName evidence="6">Uncharacterized protein</fullName>
    </submittedName>
</protein>
<dbReference type="PANTHER" id="PTHR15458:SF5">
    <property type="entry name" value="PHOSPHATIDYLETHANOLAMINE N-METHYLTRANSFERASE"/>
    <property type="match status" value="1"/>
</dbReference>
<feature type="transmembrane region" description="Helical" evidence="5">
    <location>
        <begin position="489"/>
        <end position="514"/>
    </location>
</feature>
<organism evidence="6 7">
    <name type="scientific">Fistulifera solaris</name>
    <name type="common">Oleaginous diatom</name>
    <dbReference type="NCBI Taxonomy" id="1519565"/>
    <lineage>
        <taxon>Eukaryota</taxon>
        <taxon>Sar</taxon>
        <taxon>Stramenopiles</taxon>
        <taxon>Ochrophyta</taxon>
        <taxon>Bacillariophyta</taxon>
        <taxon>Bacillariophyceae</taxon>
        <taxon>Bacillariophycidae</taxon>
        <taxon>Naviculales</taxon>
        <taxon>Naviculaceae</taxon>
        <taxon>Fistulifera</taxon>
    </lineage>
</organism>
<evidence type="ECO:0000256" key="5">
    <source>
        <dbReference type="SAM" id="Phobius"/>
    </source>
</evidence>
<accession>A0A1Z5K5N6</accession>
<keyword evidence="3" id="KW-0949">S-adenosyl-L-methionine</keyword>
<keyword evidence="5" id="KW-1133">Transmembrane helix</keyword>
<feature type="transmembrane region" description="Helical" evidence="5">
    <location>
        <begin position="413"/>
        <end position="433"/>
    </location>
</feature>
<gene>
    <name evidence="6" type="ORF">FisN_6Hh416</name>
</gene>
<evidence type="ECO:0000256" key="1">
    <source>
        <dbReference type="ARBA" id="ARBA00022603"/>
    </source>
</evidence>
<feature type="transmembrane region" description="Helical" evidence="5">
    <location>
        <begin position="49"/>
        <end position="74"/>
    </location>
</feature>
<keyword evidence="4" id="KW-0256">Endoplasmic reticulum</keyword>
<proteinExistence type="predicted"/>
<reference evidence="6 7" key="1">
    <citation type="journal article" date="2015" name="Plant Cell">
        <title>Oil accumulation by the oleaginous diatom Fistulifera solaris as revealed by the genome and transcriptome.</title>
        <authorList>
            <person name="Tanaka T."/>
            <person name="Maeda Y."/>
            <person name="Veluchamy A."/>
            <person name="Tanaka M."/>
            <person name="Abida H."/>
            <person name="Marechal E."/>
            <person name="Bowler C."/>
            <person name="Muto M."/>
            <person name="Sunaga Y."/>
            <person name="Tanaka M."/>
            <person name="Yoshino T."/>
            <person name="Taniguchi T."/>
            <person name="Fukuda Y."/>
            <person name="Nemoto M."/>
            <person name="Matsumoto M."/>
            <person name="Wong P.S."/>
            <person name="Aburatani S."/>
            <person name="Fujibuchi W."/>
        </authorList>
    </citation>
    <scope>NUCLEOTIDE SEQUENCE [LARGE SCALE GENOMIC DNA]</scope>
    <source>
        <strain evidence="6 7">JPCC DA0580</strain>
    </source>
</reference>
<dbReference type="EMBL" id="BDSP01000169">
    <property type="protein sequence ID" value="GAX21526.1"/>
    <property type="molecule type" value="Genomic_DNA"/>
</dbReference>
<keyword evidence="1" id="KW-0489">Methyltransferase</keyword>
<dbReference type="InterPro" id="IPR024960">
    <property type="entry name" value="PEMT/MFAP"/>
</dbReference>
<evidence type="ECO:0000313" key="6">
    <source>
        <dbReference type="EMBL" id="GAX21526.1"/>
    </source>
</evidence>
<dbReference type="InParanoid" id="A0A1Z5K5N6"/>
<feature type="transmembrane region" description="Helical" evidence="5">
    <location>
        <begin position="143"/>
        <end position="166"/>
    </location>
</feature>
<keyword evidence="5" id="KW-0472">Membrane</keyword>
<keyword evidence="7" id="KW-1185">Reference proteome</keyword>